<dbReference type="OrthoDB" id="9426660at2759"/>
<evidence type="ECO:0000256" key="2">
    <source>
        <dbReference type="SAM" id="MobiDB-lite"/>
    </source>
</evidence>
<accession>A0A4D9DLB2</accession>
<reference evidence="4 5" key="2">
    <citation type="submission" date="2019-04" db="EMBL/GenBank/DDBJ databases">
        <title>The genome sequence of big-headed turtle.</title>
        <authorList>
            <person name="Gong S."/>
        </authorList>
    </citation>
    <scope>NUCLEOTIDE SEQUENCE [LARGE SCALE GENOMIC DNA]</scope>
    <source>
        <strain evidence="4">DO16091913</strain>
        <tissue evidence="4">Muscle</tissue>
    </source>
</reference>
<sequence>MAASQRGRKKTQTRSRQKHYGRKSQAKQRKSRDKRRRQASQTPARKHGKSRPGKKRSPTPYDSKMLRQLQRSNGQMSSQAKGLMISFMNNMYRKVSSEANRLRKQSHNPTIGSSQMQAALQEVMPTKQARQPATSFSKRSR</sequence>
<dbReference type="GO" id="GO:0003677">
    <property type="term" value="F:DNA binding"/>
    <property type="evidence" value="ECO:0007669"/>
    <property type="project" value="InterPro"/>
</dbReference>
<dbReference type="InterPro" id="IPR003958">
    <property type="entry name" value="CBFA_NFYB_domain"/>
</dbReference>
<dbReference type="GO" id="GO:0030527">
    <property type="term" value="F:structural constituent of chromatin"/>
    <property type="evidence" value="ECO:0007669"/>
    <property type="project" value="InterPro"/>
</dbReference>
<dbReference type="SUPFAM" id="SSF47113">
    <property type="entry name" value="Histone-fold"/>
    <property type="match status" value="1"/>
</dbReference>
<dbReference type="GO" id="GO:0046982">
    <property type="term" value="F:protein heterodimerization activity"/>
    <property type="evidence" value="ECO:0007669"/>
    <property type="project" value="InterPro"/>
</dbReference>
<dbReference type="AlphaFoldDB" id="A0A4D9DLB2"/>
<comment type="similarity">
    <text evidence="1">Belongs to the histone H2B family.</text>
</comment>
<dbReference type="GO" id="GO:0000786">
    <property type="term" value="C:nucleosome"/>
    <property type="evidence" value="ECO:0007669"/>
    <property type="project" value="InterPro"/>
</dbReference>
<gene>
    <name evidence="4" type="ORF">DR999_PMT20061</name>
</gene>
<feature type="domain" description="Transcription factor CBF/NF-Y/archaeal histone" evidence="3">
    <location>
        <begin position="64"/>
        <end position="120"/>
    </location>
</feature>
<dbReference type="STRING" id="55544.A0A4D9DLB2"/>
<feature type="compositionally biased region" description="Basic residues" evidence="2">
    <location>
        <begin position="1"/>
        <end position="57"/>
    </location>
</feature>
<dbReference type="Gene3D" id="1.10.20.10">
    <property type="entry name" value="Histone, subunit A"/>
    <property type="match status" value="1"/>
</dbReference>
<keyword evidence="5" id="KW-1185">Reference proteome</keyword>
<protein>
    <submittedName>
        <fullName evidence="4">Seizure 6-like protein 2</fullName>
    </submittedName>
</protein>
<proteinExistence type="inferred from homology"/>
<organism evidence="4 5">
    <name type="scientific">Platysternon megacephalum</name>
    <name type="common">big-headed turtle</name>
    <dbReference type="NCBI Taxonomy" id="55544"/>
    <lineage>
        <taxon>Eukaryota</taxon>
        <taxon>Metazoa</taxon>
        <taxon>Chordata</taxon>
        <taxon>Craniata</taxon>
        <taxon>Vertebrata</taxon>
        <taxon>Euteleostomi</taxon>
        <taxon>Archelosauria</taxon>
        <taxon>Testudinata</taxon>
        <taxon>Testudines</taxon>
        <taxon>Cryptodira</taxon>
        <taxon>Durocryptodira</taxon>
        <taxon>Testudinoidea</taxon>
        <taxon>Platysternidae</taxon>
        <taxon>Platysternon</taxon>
    </lineage>
</organism>
<dbReference type="PRINTS" id="PR00621">
    <property type="entry name" value="HISTONEH2B"/>
</dbReference>
<comment type="caution">
    <text evidence="4">The sequence shown here is derived from an EMBL/GenBank/DDBJ whole genome shotgun (WGS) entry which is preliminary data.</text>
</comment>
<evidence type="ECO:0000259" key="3">
    <source>
        <dbReference type="Pfam" id="PF00808"/>
    </source>
</evidence>
<dbReference type="Pfam" id="PF00808">
    <property type="entry name" value="CBFD_NFYB_HMF"/>
    <property type="match status" value="1"/>
</dbReference>
<dbReference type="EMBL" id="QXTE01000434">
    <property type="protein sequence ID" value="TFJ98044.1"/>
    <property type="molecule type" value="Genomic_DNA"/>
</dbReference>
<evidence type="ECO:0000313" key="5">
    <source>
        <dbReference type="Proteomes" id="UP000297703"/>
    </source>
</evidence>
<feature type="region of interest" description="Disordered" evidence="2">
    <location>
        <begin position="1"/>
        <end position="79"/>
    </location>
</feature>
<name>A0A4D9DLB2_9SAUR</name>
<evidence type="ECO:0000313" key="4">
    <source>
        <dbReference type="EMBL" id="TFJ98044.1"/>
    </source>
</evidence>
<feature type="compositionally biased region" description="Polar residues" evidence="2">
    <location>
        <begin position="69"/>
        <end position="79"/>
    </location>
</feature>
<dbReference type="Proteomes" id="UP000297703">
    <property type="component" value="Unassembled WGS sequence"/>
</dbReference>
<dbReference type="InterPro" id="IPR000558">
    <property type="entry name" value="Histone_H2B"/>
</dbReference>
<evidence type="ECO:0000256" key="1">
    <source>
        <dbReference type="ARBA" id="ARBA00006846"/>
    </source>
</evidence>
<dbReference type="InterPro" id="IPR009072">
    <property type="entry name" value="Histone-fold"/>
</dbReference>
<reference evidence="4 5" key="1">
    <citation type="submission" date="2019-04" db="EMBL/GenBank/DDBJ databases">
        <title>Draft genome of the big-headed turtle Platysternon megacephalum.</title>
        <authorList>
            <person name="Gong S."/>
        </authorList>
    </citation>
    <scope>NUCLEOTIDE SEQUENCE [LARGE SCALE GENOMIC DNA]</scope>
    <source>
        <strain evidence="4">DO16091913</strain>
        <tissue evidence="4">Muscle</tissue>
    </source>
</reference>